<organism evidence="5 7">
    <name type="scientific">Didymodactylos carnosus</name>
    <dbReference type="NCBI Taxonomy" id="1234261"/>
    <lineage>
        <taxon>Eukaryota</taxon>
        <taxon>Metazoa</taxon>
        <taxon>Spiralia</taxon>
        <taxon>Gnathifera</taxon>
        <taxon>Rotifera</taxon>
        <taxon>Eurotatoria</taxon>
        <taxon>Bdelloidea</taxon>
        <taxon>Philodinida</taxon>
        <taxon>Philodinidae</taxon>
        <taxon>Didymodactylos</taxon>
    </lineage>
</organism>
<feature type="compositionally biased region" description="Basic and acidic residues" evidence="3">
    <location>
        <begin position="211"/>
        <end position="223"/>
    </location>
</feature>
<dbReference type="EMBL" id="CAJOBC010000460">
    <property type="protein sequence ID" value="CAF3589246.1"/>
    <property type="molecule type" value="Genomic_DNA"/>
</dbReference>
<evidence type="ECO:0000256" key="1">
    <source>
        <dbReference type="ARBA" id="ARBA00022737"/>
    </source>
</evidence>
<gene>
    <name evidence="5" type="ORF">GPM918_LOCUS3670</name>
    <name evidence="6" type="ORF">SRO942_LOCUS3670</name>
</gene>
<name>A0A813T657_9BILA</name>
<protein>
    <recommendedName>
        <fullName evidence="4">K Homology domain-containing protein</fullName>
    </recommendedName>
</protein>
<keyword evidence="7" id="KW-1185">Reference proteome</keyword>
<dbReference type="InterPro" id="IPR004087">
    <property type="entry name" value="KH_dom"/>
</dbReference>
<dbReference type="CDD" id="cd22432">
    <property type="entry name" value="KH-I_HNRNPK_rpt1"/>
    <property type="match status" value="1"/>
</dbReference>
<dbReference type="AlphaFoldDB" id="A0A813T657"/>
<feature type="domain" description="K Homology" evidence="4">
    <location>
        <begin position="104"/>
        <end position="175"/>
    </location>
</feature>
<evidence type="ECO:0000313" key="7">
    <source>
        <dbReference type="Proteomes" id="UP000663829"/>
    </source>
</evidence>
<evidence type="ECO:0000313" key="5">
    <source>
        <dbReference type="EMBL" id="CAF0803939.1"/>
    </source>
</evidence>
<dbReference type="Proteomes" id="UP000663829">
    <property type="component" value="Unassembled WGS sequence"/>
</dbReference>
<comment type="caution">
    <text evidence="5">The sequence shown here is derived from an EMBL/GenBank/DDBJ whole genome shotgun (WGS) entry which is preliminary data.</text>
</comment>
<dbReference type="Gene3D" id="3.30.1370.10">
    <property type="entry name" value="K Homology domain, type 1"/>
    <property type="match status" value="3"/>
</dbReference>
<proteinExistence type="predicted"/>
<evidence type="ECO:0000256" key="3">
    <source>
        <dbReference type="SAM" id="MobiDB-lite"/>
    </source>
</evidence>
<dbReference type="InterPro" id="IPR036612">
    <property type="entry name" value="KH_dom_type_1_sf"/>
</dbReference>
<accession>A0A813T657</accession>
<dbReference type="PROSITE" id="PS50084">
    <property type="entry name" value="KH_TYPE_1"/>
    <property type="match status" value="3"/>
</dbReference>
<feature type="region of interest" description="Disordered" evidence="3">
    <location>
        <begin position="202"/>
        <end position="252"/>
    </location>
</feature>
<feature type="domain" description="K Homology" evidence="4">
    <location>
        <begin position="28"/>
        <end position="96"/>
    </location>
</feature>
<keyword evidence="2" id="KW-0694">RNA-binding</keyword>
<dbReference type="SMART" id="SM00322">
    <property type="entry name" value="KH"/>
    <property type="match status" value="3"/>
</dbReference>
<dbReference type="Proteomes" id="UP000681722">
    <property type="component" value="Unassembled WGS sequence"/>
</dbReference>
<reference evidence="5" key="1">
    <citation type="submission" date="2021-02" db="EMBL/GenBank/DDBJ databases">
        <authorList>
            <person name="Nowell W R."/>
        </authorList>
    </citation>
    <scope>NUCLEOTIDE SEQUENCE</scope>
</reference>
<keyword evidence="1" id="KW-0677">Repeat</keyword>
<dbReference type="PANTHER" id="PTHR10288">
    <property type="entry name" value="KH DOMAIN CONTAINING RNA BINDING PROTEIN"/>
    <property type="match status" value="1"/>
</dbReference>
<feature type="region of interest" description="Disordered" evidence="3">
    <location>
        <begin position="1"/>
        <end position="29"/>
    </location>
</feature>
<dbReference type="OrthoDB" id="442947at2759"/>
<dbReference type="CDD" id="cd22434">
    <property type="entry name" value="KH-I_HNRNPK_rpt3"/>
    <property type="match status" value="1"/>
</dbReference>
<evidence type="ECO:0000313" key="6">
    <source>
        <dbReference type="EMBL" id="CAF3589246.1"/>
    </source>
</evidence>
<dbReference type="InterPro" id="IPR004088">
    <property type="entry name" value="KH_dom_type_1"/>
</dbReference>
<feature type="domain" description="K Homology" evidence="4">
    <location>
        <begin position="266"/>
        <end position="336"/>
    </location>
</feature>
<evidence type="ECO:0000256" key="2">
    <source>
        <dbReference type="PROSITE-ProRule" id="PRU00117"/>
    </source>
</evidence>
<dbReference type="GO" id="GO:0003723">
    <property type="term" value="F:RNA binding"/>
    <property type="evidence" value="ECO:0007669"/>
    <property type="project" value="UniProtKB-UniRule"/>
</dbReference>
<evidence type="ECO:0000259" key="4">
    <source>
        <dbReference type="SMART" id="SM00322"/>
    </source>
</evidence>
<dbReference type="EMBL" id="CAJNOQ010000460">
    <property type="protein sequence ID" value="CAF0803939.1"/>
    <property type="molecule type" value="Genomic_DNA"/>
</dbReference>
<dbReference type="Pfam" id="PF00013">
    <property type="entry name" value="KH_1"/>
    <property type="match status" value="3"/>
</dbReference>
<dbReference type="SUPFAM" id="SSF54791">
    <property type="entry name" value="Eukaryotic type KH-domain (KH-domain type I)"/>
    <property type="match status" value="3"/>
</dbReference>
<sequence length="408" mass="45206">MDNKNSNNKRGADDPNQDNNNNKRSRSAKVDLRFLVASRDAGAIIGRGGKNIQQLRTKHKTIIQVPDCDGPERILTIGGEIDACIDCLTDVLPTMADNQRLRQDQNELRALIHQSQAGAIIGKGGERVKELRQKHGLDVKVFPETCPQSTDRVVLCRGEQDAILNCLREVYSILDKTPPRGPVRLYDPFTYDEFLIQGYGGFANDETSQYPERRQRGGQDDRQGGGGGNYNDRQGGYNRGGGDYYPQQGPMPNGMRPMMDQYGQPPPQTTQVTIPNDLVGAIIGPRGTRISQIRQQSGAGIKIDDPLPDSNDRVITIQGSPLQTSQAQYLLQMAMTTKMFDSIPDCVGYLVLNEDGTIAHSHGDLENNETSANYIYKMVLCATKVSVHPKKYIAFKRLTSKDLLLTIK</sequence>